<keyword evidence="5" id="KW-0804">Transcription</keyword>
<dbReference type="PANTHER" id="PTHR30185">
    <property type="entry name" value="CRYPTIC BETA-GLUCOSIDE BGL OPERON ANTITERMINATOR"/>
    <property type="match status" value="1"/>
</dbReference>
<dbReference type="InterPro" id="IPR036095">
    <property type="entry name" value="PTS_EIIB-like_sf"/>
</dbReference>
<name>A0ABW1RBB1_9LACO</name>
<dbReference type="SUPFAM" id="SSF63520">
    <property type="entry name" value="PTS-regulatory domain, PRD"/>
    <property type="match status" value="1"/>
</dbReference>
<dbReference type="SUPFAM" id="SSF52794">
    <property type="entry name" value="PTS system IIB component-like"/>
    <property type="match status" value="1"/>
</dbReference>
<keyword evidence="1" id="KW-0808">Transferase</keyword>
<evidence type="ECO:0000256" key="1">
    <source>
        <dbReference type="ARBA" id="ARBA00022679"/>
    </source>
</evidence>
<dbReference type="Gene3D" id="3.40.50.2300">
    <property type="match status" value="1"/>
</dbReference>
<evidence type="ECO:0000256" key="5">
    <source>
        <dbReference type="ARBA" id="ARBA00023163"/>
    </source>
</evidence>
<keyword evidence="9" id="KW-1185">Reference proteome</keyword>
<dbReference type="Gene3D" id="1.10.10.10">
    <property type="entry name" value="Winged helix-like DNA-binding domain superfamily/Winged helix DNA-binding domain"/>
    <property type="match status" value="1"/>
</dbReference>
<evidence type="ECO:0000259" key="6">
    <source>
        <dbReference type="PROSITE" id="PS51099"/>
    </source>
</evidence>
<dbReference type="CDD" id="cd05568">
    <property type="entry name" value="PTS_IIB_bgl_like"/>
    <property type="match status" value="1"/>
</dbReference>
<dbReference type="EMBL" id="JBHSSD010000051">
    <property type="protein sequence ID" value="MFC6165447.1"/>
    <property type="molecule type" value="Genomic_DNA"/>
</dbReference>
<evidence type="ECO:0000313" key="9">
    <source>
        <dbReference type="Proteomes" id="UP001596253"/>
    </source>
</evidence>
<keyword evidence="3" id="KW-0805">Transcription regulation</keyword>
<dbReference type="Gene3D" id="1.10.1790.10">
    <property type="entry name" value="PRD domain"/>
    <property type="match status" value="1"/>
</dbReference>
<dbReference type="PROSITE" id="PS51099">
    <property type="entry name" value="PTS_EIIB_TYPE_2"/>
    <property type="match status" value="1"/>
</dbReference>
<dbReference type="InterPro" id="IPR007737">
    <property type="entry name" value="Mga_HTH"/>
</dbReference>
<dbReference type="InterPro" id="IPR036634">
    <property type="entry name" value="PRD_sf"/>
</dbReference>
<comment type="caution">
    <text evidence="8">The sequence shown here is derived from an EMBL/GenBank/DDBJ whole genome shotgun (WGS) entry which is preliminary data.</text>
</comment>
<dbReference type="Pfam" id="PF00874">
    <property type="entry name" value="PRD"/>
    <property type="match status" value="1"/>
</dbReference>
<evidence type="ECO:0000256" key="4">
    <source>
        <dbReference type="ARBA" id="ARBA00023159"/>
    </source>
</evidence>
<dbReference type="Pfam" id="PF05043">
    <property type="entry name" value="Mga"/>
    <property type="match status" value="1"/>
</dbReference>
<feature type="domain" description="PRD" evidence="7">
    <location>
        <begin position="294"/>
        <end position="401"/>
    </location>
</feature>
<accession>A0ABW1RBB1</accession>
<proteinExistence type="predicted"/>
<evidence type="ECO:0000259" key="7">
    <source>
        <dbReference type="PROSITE" id="PS51372"/>
    </source>
</evidence>
<dbReference type="PROSITE" id="PS51372">
    <property type="entry name" value="PRD_2"/>
    <property type="match status" value="1"/>
</dbReference>
<dbReference type="RefSeq" id="WP_137640073.1">
    <property type="nucleotide sequence ID" value="NZ_BJDK01000013.1"/>
</dbReference>
<evidence type="ECO:0000313" key="8">
    <source>
        <dbReference type="EMBL" id="MFC6165447.1"/>
    </source>
</evidence>
<keyword evidence="4" id="KW-0010">Activator</keyword>
<evidence type="ECO:0000256" key="2">
    <source>
        <dbReference type="ARBA" id="ARBA00022737"/>
    </source>
</evidence>
<organism evidence="8 9">
    <name type="scientific">Lactiplantibacillus dongliensis</name>
    <dbReference type="NCBI Taxonomy" id="2559919"/>
    <lineage>
        <taxon>Bacteria</taxon>
        <taxon>Bacillati</taxon>
        <taxon>Bacillota</taxon>
        <taxon>Bacilli</taxon>
        <taxon>Lactobacillales</taxon>
        <taxon>Lactobacillaceae</taxon>
        <taxon>Lactiplantibacillus</taxon>
    </lineage>
</organism>
<dbReference type="InterPro" id="IPR036388">
    <property type="entry name" value="WH-like_DNA-bd_sf"/>
</dbReference>
<feature type="domain" description="PTS EIIB type-2" evidence="6">
    <location>
        <begin position="404"/>
        <end position="494"/>
    </location>
</feature>
<dbReference type="InterPro" id="IPR011608">
    <property type="entry name" value="PRD"/>
</dbReference>
<dbReference type="PANTHER" id="PTHR30185:SF18">
    <property type="entry name" value="TRANSCRIPTIONAL REGULATOR MTLR"/>
    <property type="match status" value="1"/>
</dbReference>
<protein>
    <submittedName>
        <fullName evidence="8">BglG family transcription antiterminator</fullName>
    </submittedName>
</protein>
<sequence>MQLSNRQVKLGLHLLSLDQATTTKCLAARLNVSIRTVKTDLKVVQAWLQAAGDYYRAKPRVGIWLVATPAQRASLKAALMTNQPTIEASTPQERISQLGLLLAVTDRYLTTQQLENRLGISKNTVINDLNKVERYLADFQVKLERKNYYGYRLIGAELNLRSVLEALLNQLVRTSLAANLTDDPLQQLRQLPLSTVPELQTILGVIIPAFSTPAATANPNFDANDQLTMIMRLAIIILRLSMHRSLSHYQQLTASPHEQAALPYQCFVQLMQHYDFPQLQQEYDYLLRGANPRFDDQNIARLTKDIIAAVSQQTGQAYDRDSQLQVNLFSHLLTQLSNKYKFTNEYNPFIADIQNRHPALYQAVSHALRTRISANPAVVNASLIVFVTLHFLVSLERQQTTRHARIIYVCSTGLGVTSLIKNELERQLTNIEIAGFASPTEVAAKVRQWQPDLVVSIFPLTDVDLPVIQVSPLPSPTDIQQIKAAVAQVLQVSPQRLTPVTPQPVTTAGQMAQSRALMLKGAVIYGQLQAAIGSRVPAAYQAAFVIHVMLAVQRISCQQSYDSQGLQVGGPPVAPNDAQRIRQIFKANQLSINSAEVSAILQYTRINDLTNKGAKQHG</sequence>
<keyword evidence="2" id="KW-0677">Repeat</keyword>
<dbReference type="InterPro" id="IPR050661">
    <property type="entry name" value="BglG_antiterminators"/>
</dbReference>
<evidence type="ECO:0000256" key="3">
    <source>
        <dbReference type="ARBA" id="ARBA00023015"/>
    </source>
</evidence>
<dbReference type="Proteomes" id="UP001596253">
    <property type="component" value="Unassembled WGS sequence"/>
</dbReference>
<dbReference type="InterPro" id="IPR013011">
    <property type="entry name" value="PTS_EIIB_2"/>
</dbReference>
<reference evidence="9" key="1">
    <citation type="journal article" date="2019" name="Int. J. Syst. Evol. Microbiol.">
        <title>The Global Catalogue of Microorganisms (GCM) 10K type strain sequencing project: providing services to taxonomists for standard genome sequencing and annotation.</title>
        <authorList>
            <consortium name="The Broad Institute Genomics Platform"/>
            <consortium name="The Broad Institute Genome Sequencing Center for Infectious Disease"/>
            <person name="Wu L."/>
            <person name="Ma J."/>
        </authorList>
    </citation>
    <scope>NUCLEOTIDE SEQUENCE [LARGE SCALE GENOMIC DNA]</scope>
    <source>
        <strain evidence="9">CCM 8932</strain>
    </source>
</reference>
<gene>
    <name evidence="8" type="ORF">ACFP3T_12260</name>
</gene>